<feature type="domain" description="Pentraxin (PTX)" evidence="7">
    <location>
        <begin position="180"/>
        <end position="359"/>
    </location>
</feature>
<name>A0A673FUE0_9TELE</name>
<protein>
    <submittedName>
        <fullName evidence="8">Neuronal pentraxin receptor a</fullName>
    </submittedName>
</protein>
<dbReference type="AlphaFoldDB" id="A0A673FUE0"/>
<keyword evidence="4" id="KW-1015">Disulfide bond</keyword>
<dbReference type="PANTHER" id="PTHR19277:SF162">
    <property type="entry name" value="NEURONAL PENTRAXIN RECEPTOR"/>
    <property type="match status" value="1"/>
</dbReference>
<reference evidence="8" key="2">
    <citation type="submission" date="2025-09" db="UniProtKB">
        <authorList>
            <consortium name="Ensembl"/>
        </authorList>
    </citation>
    <scope>IDENTIFICATION</scope>
</reference>
<proteinExistence type="predicted"/>
<dbReference type="Gene3D" id="2.60.120.200">
    <property type="match status" value="2"/>
</dbReference>
<organism evidence="8 9">
    <name type="scientific">Sinocyclocheilus rhinocerous</name>
    <dbReference type="NCBI Taxonomy" id="307959"/>
    <lineage>
        <taxon>Eukaryota</taxon>
        <taxon>Metazoa</taxon>
        <taxon>Chordata</taxon>
        <taxon>Craniata</taxon>
        <taxon>Vertebrata</taxon>
        <taxon>Euteleostomi</taxon>
        <taxon>Actinopterygii</taxon>
        <taxon>Neopterygii</taxon>
        <taxon>Teleostei</taxon>
        <taxon>Ostariophysi</taxon>
        <taxon>Cypriniformes</taxon>
        <taxon>Cyprinidae</taxon>
        <taxon>Cyprininae</taxon>
        <taxon>Sinocyclocheilus</taxon>
    </lineage>
</organism>
<keyword evidence="2" id="KW-0479">Metal-binding</keyword>
<evidence type="ECO:0000256" key="3">
    <source>
        <dbReference type="ARBA" id="ARBA00022837"/>
    </source>
</evidence>
<dbReference type="InterPro" id="IPR013320">
    <property type="entry name" value="ConA-like_dom_sf"/>
</dbReference>
<evidence type="ECO:0000256" key="4">
    <source>
        <dbReference type="ARBA" id="ARBA00023157"/>
    </source>
</evidence>
<dbReference type="Proteomes" id="UP000472270">
    <property type="component" value="Unassembled WGS sequence"/>
</dbReference>
<comment type="cofactor">
    <cofactor evidence="1">
        <name>Ca(2+)</name>
        <dbReference type="ChEBI" id="CHEBI:29108"/>
    </cofactor>
</comment>
<evidence type="ECO:0000259" key="7">
    <source>
        <dbReference type="SMART" id="SM00159"/>
    </source>
</evidence>
<dbReference type="Ensembl" id="ENSSRHT00000003744.1">
    <property type="protein sequence ID" value="ENSSRHP00000003611.1"/>
    <property type="gene ID" value="ENSSRHG00000002452.1"/>
</dbReference>
<dbReference type="Pfam" id="PF00354">
    <property type="entry name" value="Pentaxin"/>
    <property type="match status" value="1"/>
</dbReference>
<evidence type="ECO:0000256" key="5">
    <source>
        <dbReference type="ARBA" id="ARBA00023180"/>
    </source>
</evidence>
<evidence type="ECO:0000256" key="6">
    <source>
        <dbReference type="SAM" id="Coils"/>
    </source>
</evidence>
<keyword evidence="9" id="KW-1185">Reference proteome</keyword>
<keyword evidence="3" id="KW-0106">Calcium</keyword>
<sequence length="367" mass="41546">NLQQQADDQSLYAGEDWGHLRTTAEELRQTVLQQKDEILTDQRTIRALTGKLSECESGLKGRKVPERSAGLGDARKENKEQVMMRDDAGSSMRTTHVMEELVHAITQMKDRIEKLEVKKARDLINAVFNEVRRVEDLEGELKRKIKLLEEERKALRKETQKHQEHIEYGLDTVHQRISSLEKGEAEECSDHISSSSMYAIVKQEIPALPALTACMWIKPAKSILGTAVSYAVSDQSHEFVLQQLVHGPIELIINNEKWCVIVKHTPVIFVLFTILKKNNNNLQCISCLLQSSMGGLRFEASRAMVGELSDFNMWDRPLSHRELSALAHCSTGMLGNVVPWTSREVEVFGGVTKQLADHCEHRTDLKG</sequence>
<accession>A0A673FUE0</accession>
<feature type="coiled-coil region" evidence="6">
    <location>
        <begin position="98"/>
        <end position="165"/>
    </location>
</feature>
<dbReference type="InterPro" id="IPR001759">
    <property type="entry name" value="PTX_dom"/>
</dbReference>
<keyword evidence="6" id="KW-0175">Coiled coil</keyword>
<dbReference type="PANTHER" id="PTHR19277">
    <property type="entry name" value="PENTRAXIN"/>
    <property type="match status" value="1"/>
</dbReference>
<dbReference type="SMART" id="SM00159">
    <property type="entry name" value="PTX"/>
    <property type="match status" value="1"/>
</dbReference>
<keyword evidence="5" id="KW-0325">Glycoprotein</keyword>
<evidence type="ECO:0000256" key="2">
    <source>
        <dbReference type="ARBA" id="ARBA00022723"/>
    </source>
</evidence>
<dbReference type="SUPFAM" id="SSF49899">
    <property type="entry name" value="Concanavalin A-like lectins/glucanases"/>
    <property type="match status" value="1"/>
</dbReference>
<evidence type="ECO:0000313" key="8">
    <source>
        <dbReference type="Ensembl" id="ENSSRHP00000003611.1"/>
    </source>
</evidence>
<evidence type="ECO:0000256" key="1">
    <source>
        <dbReference type="ARBA" id="ARBA00001913"/>
    </source>
</evidence>
<evidence type="ECO:0000313" key="9">
    <source>
        <dbReference type="Proteomes" id="UP000472270"/>
    </source>
</evidence>
<dbReference type="InterPro" id="IPR051360">
    <property type="entry name" value="Neuronal_Pentraxin_Related"/>
</dbReference>
<reference evidence="8" key="1">
    <citation type="submission" date="2025-08" db="UniProtKB">
        <authorList>
            <consortium name="Ensembl"/>
        </authorList>
    </citation>
    <scope>IDENTIFICATION</scope>
</reference>
<dbReference type="GO" id="GO:0046872">
    <property type="term" value="F:metal ion binding"/>
    <property type="evidence" value="ECO:0007669"/>
    <property type="project" value="UniProtKB-KW"/>
</dbReference>